<evidence type="ECO:0000256" key="1">
    <source>
        <dbReference type="ARBA" id="ARBA00004613"/>
    </source>
</evidence>
<feature type="compositionally biased region" description="Polar residues" evidence="8">
    <location>
        <begin position="881"/>
        <end position="890"/>
    </location>
</feature>
<evidence type="ECO:0000259" key="10">
    <source>
        <dbReference type="SMART" id="SM00085"/>
    </source>
</evidence>
<evidence type="ECO:0000256" key="9">
    <source>
        <dbReference type="SAM" id="Phobius"/>
    </source>
</evidence>
<feature type="disulfide bond" evidence="6">
    <location>
        <begin position="807"/>
        <end position="848"/>
    </location>
</feature>
<dbReference type="GO" id="GO:0006644">
    <property type="term" value="P:phospholipid metabolic process"/>
    <property type="evidence" value="ECO:0007669"/>
    <property type="project" value="InterPro"/>
</dbReference>
<comment type="cofactor">
    <cofactor evidence="5">
        <name>Ca(2+)</name>
        <dbReference type="ChEBI" id="CHEBI:29108"/>
    </cofactor>
    <text evidence="5">Binds 1 Ca(2+) ion per subunit.</text>
</comment>
<keyword evidence="9" id="KW-0472">Membrane</keyword>
<keyword evidence="5" id="KW-0479">Metal-binding</keyword>
<dbReference type="PROSITE" id="PS00118">
    <property type="entry name" value="PA2_HIS"/>
    <property type="match status" value="2"/>
</dbReference>
<comment type="similarity">
    <text evidence="7">Belongs to the phospholipase A2 family.</text>
</comment>
<feature type="region of interest" description="Disordered" evidence="8">
    <location>
        <begin position="872"/>
        <end position="956"/>
    </location>
</feature>
<dbReference type="Gene3D" id="1.20.90.10">
    <property type="entry name" value="Phospholipase A2 domain"/>
    <property type="match status" value="2"/>
</dbReference>
<feature type="compositionally biased region" description="Low complexity" evidence="8">
    <location>
        <begin position="262"/>
        <end position="309"/>
    </location>
</feature>
<feature type="transmembrane region" description="Helical" evidence="9">
    <location>
        <begin position="36"/>
        <end position="54"/>
    </location>
</feature>
<dbReference type="SMART" id="SM00085">
    <property type="entry name" value="PA2c"/>
    <property type="match status" value="1"/>
</dbReference>
<feature type="active site" evidence="4">
    <location>
        <position position="849"/>
    </location>
</feature>
<feature type="disulfide bond" evidence="6">
    <location>
        <begin position="816"/>
        <end position="841"/>
    </location>
</feature>
<keyword evidence="5" id="KW-0106">Calcium</keyword>
<evidence type="ECO:0000256" key="3">
    <source>
        <dbReference type="ARBA" id="ARBA00023157"/>
    </source>
</evidence>
<evidence type="ECO:0000256" key="2">
    <source>
        <dbReference type="ARBA" id="ARBA00022525"/>
    </source>
</evidence>
<dbReference type="InterPro" id="IPR037643">
    <property type="entry name" value="HHLA1"/>
</dbReference>
<dbReference type="InterPro" id="IPR041798">
    <property type="entry name" value="Otoconin-90"/>
</dbReference>
<evidence type="ECO:0000256" key="8">
    <source>
        <dbReference type="SAM" id="MobiDB-lite"/>
    </source>
</evidence>
<feature type="domain" description="Phospholipase A2-like central" evidence="10">
    <location>
        <begin position="759"/>
        <end position="870"/>
    </location>
</feature>
<evidence type="ECO:0000256" key="4">
    <source>
        <dbReference type="PIRSR" id="PIRSR601211-1"/>
    </source>
</evidence>
<evidence type="ECO:0000313" key="11">
    <source>
        <dbReference type="EMBL" id="KAI7809807.1"/>
    </source>
</evidence>
<dbReference type="GO" id="GO:0016042">
    <property type="term" value="P:lipid catabolic process"/>
    <property type="evidence" value="ECO:0007669"/>
    <property type="project" value="InterPro"/>
</dbReference>
<dbReference type="Pfam" id="PF00068">
    <property type="entry name" value="Phospholip_A2_1"/>
    <property type="match status" value="2"/>
</dbReference>
<gene>
    <name evidence="11" type="ORF">IRJ41_018423</name>
</gene>
<dbReference type="PANTHER" id="PTHR15299:SF3">
    <property type="entry name" value="HERV-H LTR-ASSOCIATING PROTEIN 1"/>
    <property type="match status" value="1"/>
</dbReference>
<feature type="binding site" evidence="5">
    <location>
        <position position="786"/>
    </location>
    <ligand>
        <name>Ca(2+)</name>
        <dbReference type="ChEBI" id="CHEBI:29108"/>
    </ligand>
</feature>
<keyword evidence="12" id="KW-1185">Reference proteome</keyword>
<feature type="compositionally biased region" description="Polar residues" evidence="8">
    <location>
        <begin position="897"/>
        <end position="928"/>
    </location>
</feature>
<keyword evidence="9" id="KW-1133">Transmembrane helix</keyword>
<dbReference type="PANTHER" id="PTHR15299">
    <property type="entry name" value="HERV-H LTR-ASSOCIATING PROTEIN 1"/>
    <property type="match status" value="1"/>
</dbReference>
<feature type="disulfide bond" evidence="6">
    <location>
        <begin position="835"/>
        <end position="846"/>
    </location>
</feature>
<feature type="compositionally biased region" description="Basic and acidic residues" evidence="8">
    <location>
        <begin position="693"/>
        <end position="709"/>
    </location>
</feature>
<dbReference type="InterPro" id="IPR033113">
    <property type="entry name" value="PLA2_histidine"/>
</dbReference>
<evidence type="ECO:0000256" key="5">
    <source>
        <dbReference type="PIRSR" id="PIRSR601211-2"/>
    </source>
</evidence>
<feature type="binding site" evidence="5">
    <location>
        <position position="784"/>
    </location>
    <ligand>
        <name>Ca(2+)</name>
        <dbReference type="ChEBI" id="CHEBI:29108"/>
    </ligand>
</feature>
<evidence type="ECO:0000313" key="12">
    <source>
        <dbReference type="Proteomes" id="UP001059041"/>
    </source>
</evidence>
<dbReference type="GO" id="GO:0004623">
    <property type="term" value="F:phospholipase A2 activity"/>
    <property type="evidence" value="ECO:0007669"/>
    <property type="project" value="InterPro"/>
</dbReference>
<feature type="disulfide bond" evidence="6">
    <location>
        <begin position="800"/>
        <end position="855"/>
    </location>
</feature>
<keyword evidence="2" id="KW-0964">Secreted</keyword>
<dbReference type="GO" id="GO:0005509">
    <property type="term" value="F:calcium ion binding"/>
    <property type="evidence" value="ECO:0007669"/>
    <property type="project" value="InterPro"/>
</dbReference>
<dbReference type="CDD" id="cd04707">
    <property type="entry name" value="otoconin_90"/>
    <property type="match status" value="1"/>
</dbReference>
<dbReference type="PRINTS" id="PR00389">
    <property type="entry name" value="PHPHLIPASEA2"/>
</dbReference>
<keyword evidence="3 6" id="KW-1015">Disulfide bond</keyword>
<dbReference type="Proteomes" id="UP001059041">
    <property type="component" value="Linkage Group LG5"/>
</dbReference>
<sequence>SVCECVRQPDSEQTAVCVLECPWVSSAEMAKLKPWISIRFCVVIVTLFFIYVQVSRQNKLIQTEKRELLTSTEIPAEHIDPTSIDLTALVNTLINASQPDSQNLFSLLSVTSHSSLSLHKLTLLVYNISNFQDIETSLFSSKYCYCLTNSTNDLTDFTAVLFDVMGNSTSYLQELFKSNSILSVSQKNSSDCIYICVMAGKTDSDLSQLWDLGSVTPLFNQTITEDRSRANITFPLVPFVWHDLPNNSELVLWHKPSTDSHSTPSKETTSNTESKTTVPHTRATMTSSPSTAPSVAPSTTATADIVPTTPTVSMPTSALMTTTPISDLTTNLATAVVTQTKADTIATQPKTWPVQILHPVVTTVTTPAIIPMATASHTVPLPSQRRTTPTSNPQLSYTEKPGCPWRKEFIAKEGEKEVLTETHEEELSWVIQSTPIFCPETSDLGSDQLLIGCLGVQFSWLYAVFDDLLSVLEFAVHLHCETGLCPADILNHGHYCSNANTWDKAHTHIQPANTLDSCCLTHWRCYQGLKERNCSRRIPTHTNYTCGYNSSCDMLDFCDEGFCRCDQSVIDCISSNYPNKQDGNNQPITLQTDLLDNDTYTSEMFNVTDRLELYPSDFDMYGVNDTLNETMSNSTTELIMKLKSSFYLNTYSILNKEESDEEAEDNTLKPSAYTTAHTTHTEESAEEEEQEKEEMKEPSDSSQESEKRGSARIQRRALPFSAWSLLEAAGLSDLEEQKESEECSMSLFQYDTAGQVLKDMSALGEMLNCLTGRCPHEYQHYGCYCGQQGRGKPVDQLDRCCFLHQCCLEQLSALGCRRNRKLNAQISCQKGKPQCVGTSVCNRLQCVCDRSTAECMAASFFNQSVTSSCSGPRPPCHRNPHSSMQSANQDSSEESNEMSPQRPQLNTQNQSNIQVRPQISTSGKNPTHSKTEGGNKQEEEEEEEEPGKEEEEELEQ</sequence>
<feature type="non-terminal residue" evidence="11">
    <location>
        <position position="956"/>
    </location>
</feature>
<feature type="active site" evidence="4">
    <location>
        <position position="804"/>
    </location>
</feature>
<dbReference type="EMBL" id="JAFHDT010000005">
    <property type="protein sequence ID" value="KAI7809807.1"/>
    <property type="molecule type" value="Genomic_DNA"/>
</dbReference>
<dbReference type="InterPro" id="IPR016090">
    <property type="entry name" value="PLA2-like_dom"/>
</dbReference>
<dbReference type="GO" id="GO:0050482">
    <property type="term" value="P:arachidonate secretion"/>
    <property type="evidence" value="ECO:0007669"/>
    <property type="project" value="InterPro"/>
</dbReference>
<evidence type="ECO:0000256" key="7">
    <source>
        <dbReference type="RuleBase" id="RU003654"/>
    </source>
</evidence>
<reference evidence="11" key="1">
    <citation type="submission" date="2021-02" db="EMBL/GenBank/DDBJ databases">
        <title>Comparative genomics reveals that relaxation of natural selection precedes convergent phenotypic evolution of cavefish.</title>
        <authorList>
            <person name="Peng Z."/>
        </authorList>
    </citation>
    <scope>NUCLEOTIDE SEQUENCE</scope>
    <source>
        <tissue evidence="11">Muscle</tissue>
    </source>
</reference>
<proteinExistence type="inferred from homology"/>
<keyword evidence="9" id="KW-0812">Transmembrane</keyword>
<comment type="caution">
    <text evidence="11">The sequence shown here is derived from an EMBL/GenBank/DDBJ whole genome shotgun (WGS) entry which is preliminary data.</text>
</comment>
<dbReference type="GO" id="GO:0005576">
    <property type="term" value="C:extracellular region"/>
    <property type="evidence" value="ECO:0007669"/>
    <property type="project" value="UniProtKB-SubCell"/>
</dbReference>
<protein>
    <submittedName>
        <fullName evidence="11">HERV-H LTR-associating protein 1</fullName>
    </submittedName>
</protein>
<feature type="disulfide bond" evidence="6">
    <location>
        <begin position="785"/>
        <end position="801"/>
    </location>
</feature>
<dbReference type="InterPro" id="IPR001211">
    <property type="entry name" value="PLA2"/>
</dbReference>
<dbReference type="FunFam" id="1.20.90.10:FF:000020">
    <property type="entry name" value="Otoconin 90"/>
    <property type="match status" value="1"/>
</dbReference>
<dbReference type="AlphaFoldDB" id="A0A9W7WWA9"/>
<comment type="subcellular location">
    <subcellularLocation>
        <location evidence="1">Secreted</location>
    </subcellularLocation>
</comment>
<accession>A0A9W7WWA9</accession>
<dbReference type="InterPro" id="IPR036444">
    <property type="entry name" value="PLipase_A2_dom_sf"/>
</dbReference>
<name>A0A9W7WWA9_TRIRA</name>
<feature type="region of interest" description="Disordered" evidence="8">
    <location>
        <begin position="255"/>
        <end position="309"/>
    </location>
</feature>
<organism evidence="11 12">
    <name type="scientific">Triplophysa rosa</name>
    <name type="common">Cave loach</name>
    <dbReference type="NCBI Taxonomy" id="992332"/>
    <lineage>
        <taxon>Eukaryota</taxon>
        <taxon>Metazoa</taxon>
        <taxon>Chordata</taxon>
        <taxon>Craniata</taxon>
        <taxon>Vertebrata</taxon>
        <taxon>Euteleostomi</taxon>
        <taxon>Actinopterygii</taxon>
        <taxon>Neopterygii</taxon>
        <taxon>Teleostei</taxon>
        <taxon>Ostariophysi</taxon>
        <taxon>Cypriniformes</taxon>
        <taxon>Nemacheilidae</taxon>
        <taxon>Triplophysa</taxon>
    </lineage>
</organism>
<dbReference type="SUPFAM" id="SSF48619">
    <property type="entry name" value="Phospholipase A2, PLA2"/>
    <property type="match status" value="2"/>
</dbReference>
<feature type="compositionally biased region" description="Acidic residues" evidence="8">
    <location>
        <begin position="938"/>
        <end position="956"/>
    </location>
</feature>
<feature type="region of interest" description="Disordered" evidence="8">
    <location>
        <begin position="658"/>
        <end position="712"/>
    </location>
</feature>
<evidence type="ECO:0000256" key="6">
    <source>
        <dbReference type="PIRSR" id="PIRSR601211-3"/>
    </source>
</evidence>